<dbReference type="Proteomes" id="UP000254425">
    <property type="component" value="Chromosome"/>
</dbReference>
<dbReference type="PRINTS" id="PR00364">
    <property type="entry name" value="DISEASERSIST"/>
</dbReference>
<dbReference type="PANTHER" id="PTHR47691:SF3">
    <property type="entry name" value="HTH-TYPE TRANSCRIPTIONAL REGULATOR RV0890C-RELATED"/>
    <property type="match status" value="1"/>
</dbReference>
<name>A0A345XWQ6_9ACTN</name>
<organism evidence="1 2">
    <name type="scientific">Streptomyces armeniacus</name>
    <dbReference type="NCBI Taxonomy" id="83291"/>
    <lineage>
        <taxon>Bacteria</taxon>
        <taxon>Bacillati</taxon>
        <taxon>Actinomycetota</taxon>
        <taxon>Actinomycetes</taxon>
        <taxon>Kitasatosporales</taxon>
        <taxon>Streptomycetaceae</taxon>
        <taxon>Streptomyces</taxon>
    </lineage>
</organism>
<dbReference type="RefSeq" id="WP_208882745.1">
    <property type="nucleotide sequence ID" value="NZ_CP031320.1"/>
</dbReference>
<proteinExistence type="predicted"/>
<reference evidence="1 2" key="1">
    <citation type="submission" date="2018-07" db="EMBL/GenBank/DDBJ databases">
        <title>Draft genome of the type strain Streptomyces armeniacus ATCC 15676.</title>
        <authorList>
            <person name="Labana P."/>
            <person name="Gosse J.T."/>
            <person name="Boddy C.N."/>
        </authorList>
    </citation>
    <scope>NUCLEOTIDE SEQUENCE [LARGE SCALE GENOMIC DNA]</scope>
    <source>
        <strain evidence="1 2">ATCC 15676</strain>
    </source>
</reference>
<protein>
    <submittedName>
        <fullName evidence="1">Tetratricopeptide repeat protein</fullName>
    </submittedName>
</protein>
<dbReference type="Gene3D" id="3.40.50.300">
    <property type="entry name" value="P-loop containing nucleotide triphosphate hydrolases"/>
    <property type="match status" value="1"/>
</dbReference>
<dbReference type="InterPro" id="IPR011990">
    <property type="entry name" value="TPR-like_helical_dom_sf"/>
</dbReference>
<accession>A0A345XWQ6</accession>
<dbReference type="GO" id="GO:0043531">
    <property type="term" value="F:ADP binding"/>
    <property type="evidence" value="ECO:0007669"/>
    <property type="project" value="InterPro"/>
</dbReference>
<evidence type="ECO:0000313" key="2">
    <source>
        <dbReference type="Proteomes" id="UP000254425"/>
    </source>
</evidence>
<sequence length="842" mass="89721">MGQTEAAREGAADGRVDNTISGGIFFHAVIQGRDITVQLPPRITPALSGLPAPSAAFTGRDQDVDRLLNDLAPDESRGGAGQTALVTAVSGLAGIGKTELAVQTAARARKKRGLFPGGVLFTDLSGYDPERRLSPERALEGLLRALGMPGDHIPDGLQDRQRLYRSVLAAYAERRQRILVVVDNAFTTEQARPLLPTDGVTAALVTSRQTLDGLDARLHDLDVLEEPASIALLDQALRHARGDGDTRIADDPEAATTIARLCAGLPLALRIAAALLAAAPARPAASLATALQAEHTRVDKLSRPDRAVRAAFDLSYRLLDSDHARLFRLLPLNPGPDLSTEAAAHLAGTATDRAEELLQHLTDSHLVEPGQVWGRWRMHDLVRLFADEAGHTRATDDGRDAAVARLLDHYLTAAQAADIHLQTTPGLPLPDDFTDRDQALEWLDTEQSNLVAAATAAPAHHAAATGLALALGTFFDLRRYANDWINLCTAAVASCREAGDRHNEKAALDGLGRALTRAGRFQEAADTFTAVLDLCREAGDRHAEAMTLSNLGQALASLEKFVEAVTVLTDAATLFGELGDSLGGARVLGILGSIQIELGGAEQAVGNLTEAVAHWREVGDRHAESVTLDTLGLALVGARKFGEGVKAHTDAVALFREFGDPHGEAHALNNLGGALIRMRRFDESADAVLGAARLSKEIGYPECEAMALANFGEILLQKRSFGDAVTPLTTAVSLFRETGNRRSAASTLNLLGQALAEEGRFDEAADVGAQDAQLCRELGDRHGEGIAWKNVGLSLCQVPRLEEAVEALSTAAAIFRETGDRRREAEVRDRAALARASSRRTD</sequence>
<dbReference type="Gene3D" id="1.25.40.10">
    <property type="entry name" value="Tetratricopeptide repeat domain"/>
    <property type="match status" value="2"/>
</dbReference>
<dbReference type="EMBL" id="CP031320">
    <property type="protein sequence ID" value="AXK36072.1"/>
    <property type="molecule type" value="Genomic_DNA"/>
</dbReference>
<dbReference type="InterPro" id="IPR027417">
    <property type="entry name" value="P-loop_NTPase"/>
</dbReference>
<dbReference type="Pfam" id="PF13424">
    <property type="entry name" value="TPR_12"/>
    <property type="match status" value="1"/>
</dbReference>
<dbReference type="KEGG" id="sarm:DVA86_29225"/>
<evidence type="ECO:0000313" key="1">
    <source>
        <dbReference type="EMBL" id="AXK36072.1"/>
    </source>
</evidence>
<dbReference type="SUPFAM" id="SSF48452">
    <property type="entry name" value="TPR-like"/>
    <property type="match status" value="2"/>
</dbReference>
<dbReference type="SMART" id="SM00028">
    <property type="entry name" value="TPR"/>
    <property type="match status" value="8"/>
</dbReference>
<dbReference type="PANTHER" id="PTHR47691">
    <property type="entry name" value="REGULATOR-RELATED"/>
    <property type="match status" value="1"/>
</dbReference>
<keyword evidence="2" id="KW-1185">Reference proteome</keyword>
<dbReference type="SUPFAM" id="SSF52540">
    <property type="entry name" value="P-loop containing nucleoside triphosphate hydrolases"/>
    <property type="match status" value="1"/>
</dbReference>
<dbReference type="AlphaFoldDB" id="A0A345XWQ6"/>
<gene>
    <name evidence="1" type="ORF">DVA86_29225</name>
</gene>
<dbReference type="InterPro" id="IPR019734">
    <property type="entry name" value="TPR_rpt"/>
</dbReference>